<protein>
    <submittedName>
        <fullName evidence="2">Amidohydrolase family protein</fullName>
    </submittedName>
</protein>
<keyword evidence="1" id="KW-0378">Hydrolase</keyword>
<dbReference type="Gene3D" id="2.30.40.10">
    <property type="entry name" value="Urease, subunit C, domain 1"/>
    <property type="match status" value="1"/>
</dbReference>
<accession>A0A923IUY6</accession>
<dbReference type="Gene3D" id="3.20.20.140">
    <property type="entry name" value="Metal-dependent hydrolases"/>
    <property type="match status" value="2"/>
</dbReference>
<proteinExistence type="predicted"/>
<keyword evidence="3" id="KW-1185">Reference proteome</keyword>
<evidence type="ECO:0000256" key="1">
    <source>
        <dbReference type="ARBA" id="ARBA00022801"/>
    </source>
</evidence>
<dbReference type="SUPFAM" id="SSF51556">
    <property type="entry name" value="Metallo-dependent hydrolases"/>
    <property type="match status" value="1"/>
</dbReference>
<dbReference type="PANTHER" id="PTHR43794:SF11">
    <property type="entry name" value="AMIDOHYDROLASE-RELATED DOMAIN-CONTAINING PROTEIN"/>
    <property type="match status" value="1"/>
</dbReference>
<name>A0A923IUY6_9SPHI</name>
<comment type="caution">
    <text evidence="2">The sequence shown here is derived from an EMBL/GenBank/DDBJ whole genome shotgun (WGS) entry which is preliminary data.</text>
</comment>
<dbReference type="InterPro" id="IPR032466">
    <property type="entry name" value="Metal_Hydrolase"/>
</dbReference>
<dbReference type="InterPro" id="IPR011059">
    <property type="entry name" value="Metal-dep_hydrolase_composite"/>
</dbReference>
<reference evidence="2" key="1">
    <citation type="submission" date="2019-11" db="EMBL/GenBank/DDBJ databases">
        <title>Description of Pedobacter sp. LMG 31464T.</title>
        <authorList>
            <person name="Carlier A."/>
            <person name="Qi S."/>
            <person name="Vandamme P."/>
        </authorList>
    </citation>
    <scope>NUCLEOTIDE SEQUENCE</scope>
    <source>
        <strain evidence="2">LMG 31464</strain>
    </source>
</reference>
<dbReference type="Proteomes" id="UP000601055">
    <property type="component" value="Unassembled WGS sequence"/>
</dbReference>
<organism evidence="2 3">
    <name type="scientific">Pedobacter planticolens</name>
    <dbReference type="NCBI Taxonomy" id="2679964"/>
    <lineage>
        <taxon>Bacteria</taxon>
        <taxon>Pseudomonadati</taxon>
        <taxon>Bacteroidota</taxon>
        <taxon>Sphingobacteriia</taxon>
        <taxon>Sphingobacteriales</taxon>
        <taxon>Sphingobacteriaceae</taxon>
        <taxon>Pedobacter</taxon>
    </lineage>
</organism>
<evidence type="ECO:0000313" key="2">
    <source>
        <dbReference type="EMBL" id="MBB2144644.1"/>
    </source>
</evidence>
<dbReference type="GO" id="GO:0016810">
    <property type="term" value="F:hydrolase activity, acting on carbon-nitrogen (but not peptide) bonds"/>
    <property type="evidence" value="ECO:0007669"/>
    <property type="project" value="InterPro"/>
</dbReference>
<evidence type="ECO:0000313" key="3">
    <source>
        <dbReference type="Proteomes" id="UP000601055"/>
    </source>
</evidence>
<dbReference type="EMBL" id="WNXD01000001">
    <property type="protein sequence ID" value="MBB2144644.1"/>
    <property type="molecule type" value="Genomic_DNA"/>
</dbReference>
<dbReference type="RefSeq" id="WP_182921328.1">
    <property type="nucleotide sequence ID" value="NZ_WNXD01000001.1"/>
</dbReference>
<dbReference type="InterPro" id="IPR050287">
    <property type="entry name" value="MTA/SAH_deaminase"/>
</dbReference>
<sequence>MILKDVILVENSQKASIQIKDGKISAVLMGEFNANDEPQLNFEDAIAFPGLINSHDHLDFNLFPQFGEKLYQNYTEWGKQIHQDYPNEIAAILKIPKSLREHWGIYKNLICGVTTVVNHGPKVQPSEKLIKVLEGGQNLHSVQFDKWWKVKLNNPFKAHKNVVIHVGEGVDESAKKEIDTLIKWNLLKRNLIGIHGVAMNPQHFLDFKALIWCPQSNYFLLNTTARINLIKKFRPVLFGTDSTLTSNWNIWDHLDFARKLKMLSDQELYHTLNSNPAKIWQQLSGTLEKGYVADIVIAKRKNNPDAFDAFFKTQPADLLLVMSKGKIILFDESLVPQLENLVNTNYQKIRVNGSLKYVFGNLHELIAQIKHYQPSAQFPIEIIPS</sequence>
<dbReference type="AlphaFoldDB" id="A0A923IUY6"/>
<gene>
    <name evidence="2" type="ORF">GM921_04065</name>
</gene>
<dbReference type="PANTHER" id="PTHR43794">
    <property type="entry name" value="AMINOHYDROLASE SSNA-RELATED"/>
    <property type="match status" value="1"/>
</dbReference>